<feature type="transmembrane region" description="Helical" evidence="1">
    <location>
        <begin position="242"/>
        <end position="260"/>
    </location>
</feature>
<dbReference type="EMBL" id="JBHTIU010000047">
    <property type="protein sequence ID" value="MFD0870435.1"/>
    <property type="molecule type" value="Genomic_DNA"/>
</dbReference>
<keyword evidence="1" id="KW-0472">Membrane</keyword>
<organism evidence="2 3">
    <name type="scientific">Paenibacillus residui</name>
    <dbReference type="NCBI Taxonomy" id="629724"/>
    <lineage>
        <taxon>Bacteria</taxon>
        <taxon>Bacillati</taxon>
        <taxon>Bacillota</taxon>
        <taxon>Bacilli</taxon>
        <taxon>Bacillales</taxon>
        <taxon>Paenibacillaceae</taxon>
        <taxon>Paenibacillus</taxon>
    </lineage>
</organism>
<sequence>MSSFVNLVRNENMKIYRRPRTWAMVGILILVVALMSGIVKWDEIRSVQSTDWKQNIAQQNEQIRQHLETEGASLSPDAKQKAEHELKLNEYYLEHNRNPEQSTPWDVVNNSAMLLVLVTLLTVIVAADMIAAEFSWGTVKLLLIGPASRSKVMLSKYTATLGFALFLLVVCFLSAFGLGVLFYGTEGLVQPYVTIAADGRIQEGSMLLHLLQSYGFKVVELIMYVTFAFMVSAAFRSSSMAIAFSLMFMMLGHPIVQILSRYEWVKYLLFANVDLSQYVSGTPLRPDMTMLFSIGILLAYYAVFHFIAWLLFTKRDVAG</sequence>
<accession>A0ABW3DAA7</accession>
<feature type="transmembrane region" description="Helical" evidence="1">
    <location>
        <begin position="112"/>
        <end position="136"/>
    </location>
</feature>
<comment type="caution">
    <text evidence="2">The sequence shown here is derived from an EMBL/GenBank/DDBJ whole genome shotgun (WGS) entry which is preliminary data.</text>
</comment>
<name>A0ABW3DAA7_9BACL</name>
<keyword evidence="3" id="KW-1185">Reference proteome</keyword>
<dbReference type="PANTHER" id="PTHR37305:SF1">
    <property type="entry name" value="MEMBRANE PROTEIN"/>
    <property type="match status" value="1"/>
</dbReference>
<dbReference type="Pfam" id="PF12679">
    <property type="entry name" value="ABC2_membrane_2"/>
    <property type="match status" value="1"/>
</dbReference>
<feature type="transmembrane region" description="Helical" evidence="1">
    <location>
        <begin position="157"/>
        <end position="183"/>
    </location>
</feature>
<dbReference type="PANTHER" id="PTHR37305">
    <property type="entry name" value="INTEGRAL MEMBRANE PROTEIN-RELATED"/>
    <property type="match status" value="1"/>
</dbReference>
<proteinExistence type="predicted"/>
<feature type="transmembrane region" description="Helical" evidence="1">
    <location>
        <begin position="21"/>
        <end position="39"/>
    </location>
</feature>
<dbReference type="Proteomes" id="UP001597120">
    <property type="component" value="Unassembled WGS sequence"/>
</dbReference>
<keyword evidence="1" id="KW-1133">Transmembrane helix</keyword>
<keyword evidence="1" id="KW-0812">Transmembrane</keyword>
<evidence type="ECO:0000313" key="2">
    <source>
        <dbReference type="EMBL" id="MFD0870435.1"/>
    </source>
</evidence>
<evidence type="ECO:0000256" key="1">
    <source>
        <dbReference type="SAM" id="Phobius"/>
    </source>
</evidence>
<reference evidence="3" key="1">
    <citation type="journal article" date="2019" name="Int. J. Syst. Evol. Microbiol.">
        <title>The Global Catalogue of Microorganisms (GCM) 10K type strain sequencing project: providing services to taxonomists for standard genome sequencing and annotation.</title>
        <authorList>
            <consortium name="The Broad Institute Genomics Platform"/>
            <consortium name="The Broad Institute Genome Sequencing Center for Infectious Disease"/>
            <person name="Wu L."/>
            <person name="Ma J."/>
        </authorList>
    </citation>
    <scope>NUCLEOTIDE SEQUENCE [LARGE SCALE GENOMIC DNA]</scope>
    <source>
        <strain evidence="3">CCUG 57263</strain>
    </source>
</reference>
<feature type="transmembrane region" description="Helical" evidence="1">
    <location>
        <begin position="214"/>
        <end position="235"/>
    </location>
</feature>
<feature type="transmembrane region" description="Helical" evidence="1">
    <location>
        <begin position="290"/>
        <end position="312"/>
    </location>
</feature>
<gene>
    <name evidence="2" type="ORF">ACFQ03_14870</name>
</gene>
<protein>
    <submittedName>
        <fullName evidence="2">ABC transporter permease</fullName>
    </submittedName>
</protein>
<evidence type="ECO:0000313" key="3">
    <source>
        <dbReference type="Proteomes" id="UP001597120"/>
    </source>
</evidence>
<dbReference type="RefSeq" id="WP_379289097.1">
    <property type="nucleotide sequence ID" value="NZ_JBHTIU010000047.1"/>
</dbReference>